<gene>
    <name evidence="1" type="ORF">ALC60_10537</name>
</gene>
<sequence length="75" mass="8653">MKQNADVDFARSNKCICIQGSDNTTYKFESLQNKNYLISLELIAKFDPFLADHISRYGNSVLQEVHNFFTSSTQR</sequence>
<name>A0A151WRE4_9HYME</name>
<reference evidence="1 2" key="1">
    <citation type="submission" date="2015-09" db="EMBL/GenBank/DDBJ databases">
        <title>Trachymyrmex zeteki WGS genome.</title>
        <authorList>
            <person name="Nygaard S."/>
            <person name="Hu H."/>
            <person name="Boomsma J."/>
            <person name="Zhang G."/>
        </authorList>
    </citation>
    <scope>NUCLEOTIDE SEQUENCE [LARGE SCALE GENOMIC DNA]</scope>
    <source>
        <strain evidence="1">Tzet28-1</strain>
        <tissue evidence="1">Whole body</tissue>
    </source>
</reference>
<organism evidence="1 2">
    <name type="scientific">Mycetomoellerius zeteki</name>
    <dbReference type="NCBI Taxonomy" id="64791"/>
    <lineage>
        <taxon>Eukaryota</taxon>
        <taxon>Metazoa</taxon>
        <taxon>Ecdysozoa</taxon>
        <taxon>Arthropoda</taxon>
        <taxon>Hexapoda</taxon>
        <taxon>Insecta</taxon>
        <taxon>Pterygota</taxon>
        <taxon>Neoptera</taxon>
        <taxon>Endopterygota</taxon>
        <taxon>Hymenoptera</taxon>
        <taxon>Apocrita</taxon>
        <taxon>Aculeata</taxon>
        <taxon>Formicoidea</taxon>
        <taxon>Formicidae</taxon>
        <taxon>Myrmicinae</taxon>
        <taxon>Mycetomoellerius</taxon>
    </lineage>
</organism>
<keyword evidence="2" id="KW-1185">Reference proteome</keyword>
<evidence type="ECO:0000313" key="2">
    <source>
        <dbReference type="Proteomes" id="UP000075809"/>
    </source>
</evidence>
<dbReference type="Proteomes" id="UP000075809">
    <property type="component" value="Unassembled WGS sequence"/>
</dbReference>
<dbReference type="AlphaFoldDB" id="A0A151WRE4"/>
<protein>
    <submittedName>
        <fullName evidence="1">Uncharacterized protein</fullName>
    </submittedName>
</protein>
<accession>A0A151WRE4</accession>
<dbReference type="EMBL" id="KQ982807">
    <property type="protein sequence ID" value="KYQ50420.1"/>
    <property type="molecule type" value="Genomic_DNA"/>
</dbReference>
<proteinExistence type="predicted"/>
<evidence type="ECO:0000313" key="1">
    <source>
        <dbReference type="EMBL" id="KYQ50420.1"/>
    </source>
</evidence>